<dbReference type="RefSeq" id="WP_212609749.1">
    <property type="nucleotide sequence ID" value="NZ_CP073910.1"/>
</dbReference>
<dbReference type="AlphaFoldDB" id="A0A975K8K8"/>
<feature type="transmembrane region" description="Helical" evidence="1">
    <location>
        <begin position="38"/>
        <end position="62"/>
    </location>
</feature>
<dbReference type="EMBL" id="CP073910">
    <property type="protein sequence ID" value="QUT06364.1"/>
    <property type="molecule type" value="Genomic_DNA"/>
</dbReference>
<protein>
    <submittedName>
        <fullName evidence="2">Uncharacterized protein</fullName>
    </submittedName>
</protein>
<proteinExistence type="predicted"/>
<keyword evidence="3" id="KW-1185">Reference proteome</keyword>
<dbReference type="Proteomes" id="UP000681425">
    <property type="component" value="Chromosome"/>
</dbReference>
<accession>A0A975K8K8</accession>
<reference evidence="2" key="1">
    <citation type="submission" date="2021-04" db="EMBL/GenBank/DDBJ databases">
        <title>Isolation of p-tert-butylphenol degrading bacteria Sphingobium phenoxybenzoativorans Tas13 from active sludge.</title>
        <authorList>
            <person name="Li Y."/>
        </authorList>
    </citation>
    <scope>NUCLEOTIDE SEQUENCE</scope>
    <source>
        <strain evidence="2">Tas13</strain>
    </source>
</reference>
<sequence>MAEGETGKEPAAAEAAIPSAAPIVETQTVRLVLRWLPFAMAGHLLIGLPTLIISLVVAYGTFVQARATQRMQQAAAWPFVAYDTSNYSDDGNHRINLTLTNNGVGPAMLGPVELQYQGKAMRTPYQLLEACCGYRPGQAMMLATTPASKVVLRPGEQIAFFDLRDMPDNAPLIRRMESERWKIRVRACYCSIFDDCWTIEGQQAKPQAVPQCPTNWQAYRER</sequence>
<evidence type="ECO:0000313" key="2">
    <source>
        <dbReference type="EMBL" id="QUT06364.1"/>
    </source>
</evidence>
<keyword evidence="1" id="KW-0472">Membrane</keyword>
<keyword evidence="1" id="KW-1133">Transmembrane helix</keyword>
<evidence type="ECO:0000313" key="3">
    <source>
        <dbReference type="Proteomes" id="UP000681425"/>
    </source>
</evidence>
<name>A0A975K8K8_9SPHN</name>
<gene>
    <name evidence="2" type="ORF">KFK14_02465</name>
</gene>
<dbReference type="KEGG" id="spph:KFK14_02465"/>
<evidence type="ECO:0000256" key="1">
    <source>
        <dbReference type="SAM" id="Phobius"/>
    </source>
</evidence>
<keyword evidence="1" id="KW-0812">Transmembrane</keyword>
<organism evidence="2 3">
    <name type="scientific">Sphingobium phenoxybenzoativorans</name>
    <dbReference type="NCBI Taxonomy" id="1592790"/>
    <lineage>
        <taxon>Bacteria</taxon>
        <taxon>Pseudomonadati</taxon>
        <taxon>Pseudomonadota</taxon>
        <taxon>Alphaproteobacteria</taxon>
        <taxon>Sphingomonadales</taxon>
        <taxon>Sphingomonadaceae</taxon>
        <taxon>Sphingobium</taxon>
    </lineage>
</organism>